<dbReference type="GO" id="GO:0003677">
    <property type="term" value="F:DNA binding"/>
    <property type="evidence" value="ECO:0007669"/>
    <property type="project" value="InterPro"/>
</dbReference>
<evidence type="ECO:0000256" key="1">
    <source>
        <dbReference type="ARBA" id="ARBA00023172"/>
    </source>
</evidence>
<dbReference type="Proteomes" id="UP001213972">
    <property type="component" value="Chromosome"/>
</dbReference>
<reference evidence="3" key="1">
    <citation type="submission" date="2023-03" db="EMBL/GenBank/DDBJ databases">
        <title>Andean soil-derived lignocellulolytic bacterial consortium as a source of novel taxa and putative plastic-active enzymes.</title>
        <authorList>
            <person name="Diaz-Garcia L."/>
            <person name="Chuvochina M."/>
            <person name="Feuerriegel G."/>
            <person name="Bunk B."/>
            <person name="Sproer C."/>
            <person name="Streit W.R."/>
            <person name="Rodriguez L.M."/>
            <person name="Overmann J."/>
            <person name="Jimenez D.J."/>
        </authorList>
    </citation>
    <scope>NUCLEOTIDE SEQUENCE</scope>
    <source>
        <strain evidence="3">MAG 4610</strain>
    </source>
</reference>
<evidence type="ECO:0000313" key="3">
    <source>
        <dbReference type="EMBL" id="WEK14475.1"/>
    </source>
</evidence>
<name>A0AAJ5W572_9MICO</name>
<dbReference type="GO" id="GO:0006310">
    <property type="term" value="P:DNA recombination"/>
    <property type="evidence" value="ECO:0007669"/>
    <property type="project" value="UniProtKB-KW"/>
</dbReference>
<dbReference type="Gene3D" id="1.10.443.10">
    <property type="entry name" value="Intergrase catalytic core"/>
    <property type="match status" value="1"/>
</dbReference>
<dbReference type="Pfam" id="PF00589">
    <property type="entry name" value="Phage_integrase"/>
    <property type="match status" value="1"/>
</dbReference>
<gene>
    <name evidence="3" type="ORF">P0Y48_04530</name>
</gene>
<dbReference type="EMBL" id="CP119321">
    <property type="protein sequence ID" value="WEK14475.1"/>
    <property type="molecule type" value="Genomic_DNA"/>
</dbReference>
<dbReference type="PROSITE" id="PS51898">
    <property type="entry name" value="TYR_RECOMBINASE"/>
    <property type="match status" value="1"/>
</dbReference>
<accession>A0AAJ5W572</accession>
<proteinExistence type="predicted"/>
<evidence type="ECO:0000259" key="2">
    <source>
        <dbReference type="PROSITE" id="PS51898"/>
    </source>
</evidence>
<dbReference type="SUPFAM" id="SSF56349">
    <property type="entry name" value="DNA breaking-rejoining enzymes"/>
    <property type="match status" value="1"/>
</dbReference>
<dbReference type="InterPro" id="IPR013762">
    <property type="entry name" value="Integrase-like_cat_sf"/>
</dbReference>
<organism evidence="3 4">
    <name type="scientific">Candidatus Microbacterium phytovorans</name>
    <dbReference type="NCBI Taxonomy" id="3121374"/>
    <lineage>
        <taxon>Bacteria</taxon>
        <taxon>Bacillati</taxon>
        <taxon>Actinomycetota</taxon>
        <taxon>Actinomycetes</taxon>
        <taxon>Micrococcales</taxon>
        <taxon>Microbacteriaceae</taxon>
        <taxon>Microbacterium</taxon>
    </lineage>
</organism>
<sequence length="90" mass="9891">MFLTPAQVTAVCAQLRDENPLPTLIRFAAYTGLRAAEIAGLRVGDVDFDAVHIEVRQTMKRIGNVWTVGTPKSKRSTRTVPLLDRQLIGG</sequence>
<dbReference type="GO" id="GO:0015074">
    <property type="term" value="P:DNA integration"/>
    <property type="evidence" value="ECO:0007669"/>
    <property type="project" value="InterPro"/>
</dbReference>
<protein>
    <submittedName>
        <fullName evidence="3">Tyrosine-type recombinase/integrase</fullName>
    </submittedName>
</protein>
<evidence type="ECO:0000313" key="4">
    <source>
        <dbReference type="Proteomes" id="UP001213972"/>
    </source>
</evidence>
<dbReference type="AlphaFoldDB" id="A0AAJ5W572"/>
<keyword evidence="1" id="KW-0233">DNA recombination</keyword>
<dbReference type="InterPro" id="IPR011010">
    <property type="entry name" value="DNA_brk_join_enz"/>
</dbReference>
<feature type="domain" description="Tyr recombinase" evidence="2">
    <location>
        <begin position="1"/>
        <end position="90"/>
    </location>
</feature>
<dbReference type="InterPro" id="IPR002104">
    <property type="entry name" value="Integrase_catalytic"/>
</dbReference>